<dbReference type="EMBL" id="BNAG01000003">
    <property type="protein sequence ID" value="GHE65416.1"/>
    <property type="molecule type" value="Genomic_DNA"/>
</dbReference>
<accession>A0ABQ3I645</accession>
<evidence type="ECO:0000313" key="2">
    <source>
        <dbReference type="Proteomes" id="UP000658258"/>
    </source>
</evidence>
<gene>
    <name evidence="1" type="ORF">GCM10011340_20660</name>
</gene>
<proteinExistence type="predicted"/>
<organism evidence="1 2">
    <name type="scientific">Roseivirga thermotolerans</name>
    <dbReference type="NCBI Taxonomy" id="1758176"/>
    <lineage>
        <taxon>Bacteria</taxon>
        <taxon>Pseudomonadati</taxon>
        <taxon>Bacteroidota</taxon>
        <taxon>Cytophagia</taxon>
        <taxon>Cytophagales</taxon>
        <taxon>Roseivirgaceae</taxon>
        <taxon>Roseivirga</taxon>
    </lineage>
</organism>
<sequence length="49" mass="5522">MMYDMQITIYDLGYTNNASCESGIGSKYSVDQKSDIGNGLKLKTRNRKL</sequence>
<name>A0ABQ3I645_9BACT</name>
<reference evidence="2" key="1">
    <citation type="journal article" date="2019" name="Int. J. Syst. Evol. Microbiol.">
        <title>The Global Catalogue of Microorganisms (GCM) 10K type strain sequencing project: providing services to taxonomists for standard genome sequencing and annotation.</title>
        <authorList>
            <consortium name="The Broad Institute Genomics Platform"/>
            <consortium name="The Broad Institute Genome Sequencing Center for Infectious Disease"/>
            <person name="Wu L."/>
            <person name="Ma J."/>
        </authorList>
    </citation>
    <scope>NUCLEOTIDE SEQUENCE [LARGE SCALE GENOMIC DNA]</scope>
    <source>
        <strain evidence="2">CGMCC 1.15111</strain>
    </source>
</reference>
<keyword evidence="2" id="KW-1185">Reference proteome</keyword>
<evidence type="ECO:0000313" key="1">
    <source>
        <dbReference type="EMBL" id="GHE65416.1"/>
    </source>
</evidence>
<protein>
    <submittedName>
        <fullName evidence="1">Uncharacterized protein</fullName>
    </submittedName>
</protein>
<comment type="caution">
    <text evidence="1">The sequence shown here is derived from an EMBL/GenBank/DDBJ whole genome shotgun (WGS) entry which is preliminary data.</text>
</comment>
<dbReference type="Proteomes" id="UP000658258">
    <property type="component" value="Unassembled WGS sequence"/>
</dbReference>